<dbReference type="GO" id="GO:0005829">
    <property type="term" value="C:cytosol"/>
    <property type="evidence" value="ECO:0007669"/>
    <property type="project" value="TreeGrafter"/>
</dbReference>
<evidence type="ECO:0000313" key="6">
    <source>
        <dbReference type="EMBL" id="CAF0953211.1"/>
    </source>
</evidence>
<dbReference type="EC" id="3.1.1.29" evidence="1"/>
<dbReference type="EMBL" id="CAJNOC010002818">
    <property type="protein sequence ID" value="CAF0953211.1"/>
    <property type="molecule type" value="Genomic_DNA"/>
</dbReference>
<dbReference type="Pfam" id="PF01981">
    <property type="entry name" value="PTH2"/>
    <property type="match status" value="1"/>
</dbReference>
<evidence type="ECO:0000313" key="7">
    <source>
        <dbReference type="Proteomes" id="UP000663879"/>
    </source>
</evidence>
<dbReference type="AlphaFoldDB" id="A0A814DED9"/>
<keyword evidence="5" id="KW-1133">Transmembrane helix</keyword>
<comment type="caution">
    <text evidence="6">The sequence shown here is derived from an EMBL/GenBank/DDBJ whole genome shotgun (WGS) entry which is preliminary data.</text>
</comment>
<evidence type="ECO:0000256" key="3">
    <source>
        <dbReference type="ARBA" id="ARBA00038050"/>
    </source>
</evidence>
<dbReference type="FunFam" id="3.40.1490.10:FF:000001">
    <property type="entry name" value="Peptidyl-tRNA hydrolase 2"/>
    <property type="match status" value="1"/>
</dbReference>
<accession>A0A814DED9</accession>
<protein>
    <recommendedName>
        <fullName evidence="1">peptidyl-tRNA hydrolase</fullName>
        <ecNumber evidence="1">3.1.1.29</ecNumber>
    </recommendedName>
</protein>
<dbReference type="InterPro" id="IPR023476">
    <property type="entry name" value="Pep_tRNA_hydro_II_dom_sf"/>
</dbReference>
<dbReference type="NCBIfam" id="NF003314">
    <property type="entry name" value="PRK04322.1"/>
    <property type="match status" value="1"/>
</dbReference>
<name>A0A814DED9_9BILA</name>
<evidence type="ECO:0000256" key="1">
    <source>
        <dbReference type="ARBA" id="ARBA00013260"/>
    </source>
</evidence>
<dbReference type="Gene3D" id="3.40.1490.10">
    <property type="entry name" value="Bit1"/>
    <property type="match status" value="1"/>
</dbReference>
<organism evidence="6 7">
    <name type="scientific">Brachionus calyciflorus</name>
    <dbReference type="NCBI Taxonomy" id="104777"/>
    <lineage>
        <taxon>Eukaryota</taxon>
        <taxon>Metazoa</taxon>
        <taxon>Spiralia</taxon>
        <taxon>Gnathifera</taxon>
        <taxon>Rotifera</taxon>
        <taxon>Eurotatoria</taxon>
        <taxon>Monogononta</taxon>
        <taxon>Pseudotrocha</taxon>
        <taxon>Ploima</taxon>
        <taxon>Brachionidae</taxon>
        <taxon>Brachionus</taxon>
    </lineage>
</organism>
<keyword evidence="5" id="KW-0472">Membrane</keyword>
<dbReference type="PANTHER" id="PTHR12649:SF11">
    <property type="entry name" value="PEPTIDYL-TRNA HYDROLASE 2, MITOCHONDRIAL"/>
    <property type="match status" value="1"/>
</dbReference>
<dbReference type="InterPro" id="IPR002833">
    <property type="entry name" value="PTH2"/>
</dbReference>
<reference evidence="6" key="1">
    <citation type="submission" date="2021-02" db="EMBL/GenBank/DDBJ databases">
        <authorList>
            <person name="Nowell W R."/>
        </authorList>
    </citation>
    <scope>NUCLEOTIDE SEQUENCE</scope>
    <source>
        <strain evidence="6">Ploen Becks lab</strain>
    </source>
</reference>
<comment type="similarity">
    <text evidence="3">Belongs to the PTH2 family.</text>
</comment>
<evidence type="ECO:0000256" key="5">
    <source>
        <dbReference type="SAM" id="Phobius"/>
    </source>
</evidence>
<dbReference type="GO" id="GO:0004045">
    <property type="term" value="F:peptidyl-tRNA hydrolase activity"/>
    <property type="evidence" value="ECO:0007669"/>
    <property type="project" value="UniProtKB-EC"/>
</dbReference>
<dbReference type="CDD" id="cd02430">
    <property type="entry name" value="PTH2"/>
    <property type="match status" value="1"/>
</dbReference>
<dbReference type="NCBIfam" id="TIGR00283">
    <property type="entry name" value="arch_pth2"/>
    <property type="match status" value="1"/>
</dbReference>
<evidence type="ECO:0000256" key="4">
    <source>
        <dbReference type="ARBA" id="ARBA00048707"/>
    </source>
</evidence>
<feature type="transmembrane region" description="Helical" evidence="5">
    <location>
        <begin position="6"/>
        <end position="22"/>
    </location>
</feature>
<dbReference type="OrthoDB" id="1733656at2759"/>
<comment type="catalytic activity">
    <reaction evidence="4">
        <text>an N-acyl-L-alpha-aminoacyl-tRNA + H2O = an N-acyl-L-amino acid + a tRNA + H(+)</text>
        <dbReference type="Rhea" id="RHEA:54448"/>
        <dbReference type="Rhea" id="RHEA-COMP:10123"/>
        <dbReference type="Rhea" id="RHEA-COMP:13883"/>
        <dbReference type="ChEBI" id="CHEBI:15377"/>
        <dbReference type="ChEBI" id="CHEBI:15378"/>
        <dbReference type="ChEBI" id="CHEBI:59874"/>
        <dbReference type="ChEBI" id="CHEBI:78442"/>
        <dbReference type="ChEBI" id="CHEBI:138191"/>
        <dbReference type="EC" id="3.1.1.29"/>
    </reaction>
</comment>
<sequence>MSSIYAIAPLAFGVGFVSGYILRKNWFLIRSLIGKQNKLTTTTKNMTKTDKTSVAKKTDTKTPDYQEFKNGDVEMSESNSSLKEMLKIDDEFKMVLIVRNDLKMGKGKAAAQCSHATLGCYKSALKNPRLLAYWENNGQPKVVLKCEEEKELLELKKKAKEKGLVCSLISDAGRTQIAAGSRTVLGIGPGPAKLIDEVSGHLKLF</sequence>
<keyword evidence="5" id="KW-0812">Transmembrane</keyword>
<proteinExistence type="inferred from homology"/>
<gene>
    <name evidence="6" type="ORF">OXX778_LOCUS14056</name>
</gene>
<keyword evidence="7" id="KW-1185">Reference proteome</keyword>
<dbReference type="PANTHER" id="PTHR12649">
    <property type="entry name" value="PEPTIDYL-TRNA HYDROLASE 2"/>
    <property type="match status" value="1"/>
</dbReference>
<evidence type="ECO:0000256" key="2">
    <source>
        <dbReference type="ARBA" id="ARBA00022801"/>
    </source>
</evidence>
<dbReference type="Proteomes" id="UP000663879">
    <property type="component" value="Unassembled WGS sequence"/>
</dbReference>
<keyword evidence="2" id="KW-0378">Hydrolase</keyword>
<dbReference type="SUPFAM" id="SSF102462">
    <property type="entry name" value="Peptidyl-tRNA hydrolase II"/>
    <property type="match status" value="1"/>
</dbReference>